<sequence length="2449" mass="266857">MSSSLFVKLLLVAPLAVSAGAAKHARIHPHVPQTSLPHSPEVSLSHANKFEGCRATPTPSWSRSLVSDAKHPSSLASEQRSSAHSEAFTVAQCPDDSVALFVPKSSGNVDASCCPIGKKSCTGCAHFDLQTSTCKECQHGLTALCLQQFADGEAHDCTSTSVCLNCVDVTGWTDRHGRGCAEVCPATPKIFSENEIKQFREDEASGVAAHEACCACGGGTKSPSAWAYMGRAEVLFGDSVRLWPQPRTASHYVPAPECDLSSYGLTLDSVTGEISGTVERSGNETEAVSVSCPVMAVQSTEEGLTFNATATLRIAPFSFGSAALFLEDDDPNPPEVHTRLSYQSGSLKFACTPSLPWIDTDALKTGKLKVKAQGRKVGGTAGGIDGIEAAEAAVGDLPDPDNEAGSASAGTPLDSLMSGRCTATYSRIVKTVPGGTAETVEDTIDVLLVRYRKWKAISYPDLPTPNTLRLVAGQTLPPSGRELLPENSEFPQNRNTYFRASKPAYFTVACGIPGLDGDAAGKTTHNIHTGEVRFASANGTADLRLFDLNAHSGLISGFTGFVQGNLNDLNPKWHTEARRYVVNLQCRIFGRDMAHALLELKGGSHSAAASEEWIVSAPLSLEISDAWCWQDAFVRKSRVTPSGERYDTHAEASTEDERRAVCMRWCVEGPTCALVGVEGSMCVQYRTHNSTEEEPMDHSPPCKKVSSDCLQVWTKMKDCTSENTCRELEVFGSASLSGTYCPIVRDLKTGLPLLATAGMTAEDTIYVEPYTAERDLEHVCSQGGFAWILRQANPGGDFVDKSTSDFQLSGRILACLPSDSTHGHSAKVIAQEYIDVAAVAAAQASPSPSPSPVSSLSSQHTRKGKEHRGGASVDVHSDLWDFKFVPRLCPNPDVIVASKYPPPADEDEANQEKEEKEEESPEGVGSAQLDLMVGGTGAFRFFDYASGEDLWVDPCDCIPDNLEGGISMPQADPAQTVQVPSGLNLLDPRTAPDVLISAKGDTCPLANVVSKDAMQNVMGESACSRTCRAKADCNFFFTGNSGGSQVCVMYSKCDTLITHVTRHTDQQPGTVGKLYGVPRTHACLVVNPEECHHATKRRKMATGTPADSQHTLSLQLWLSKALATMLPAAMQTSKTKGSELLQMMKKLHTHQTDAAKGIASVFARETEQERRMRDQLGLSELLESTEEKAVKREDDAIADEWRKAEPVRISSVRHSNETAHALFDQASSMMEDMKKKRAASEDKGKRPAGSSHDSSIHPHDHLTMPFDPSGKLDAASNASEMGAKMGAVFSFLEMGAYSVMGSSERAGELSEVSTSSVSSDGLRRYTKLERDFLSGQAKKDAQAFWMRVLDWGRREELSENRTLSDQQSISHSEEMHSSNAQQSRSLTVLEHGRLNEVLEGMHRFVRSSSLHQHQHKHHALAEAGGERENMPFGEQMGEFVEVMTGTWELLFLLPDTIMASKDFLGFVMTMMTVPSVFRTIFESLKSAPMMLSKRMMKIEKLFVDIYKLIDLLARGGMQMILADFGAKVDHAIVLVNENLATTYSQQFFEVRKIPANIKRSVETVLRVFELKLLATPIKERAIEALEGWSKFQTALVQSVASLRTLLEPFFDRANVDDFTGTMSRMKKSIESMNHVPASAIEFTQGLESLKDTGKELEAIFETMADVLQFFNRLLKFPEDPVKDVLYLLRWSDSVRVLADDMLEKHSDLYYAETPDVYDRAPASLPRVEYASGSKMRVTCREARYAMFLKNKQAGLKGLGFDITCVDGAWVNSDGNPALSEAECAAVVQVGTPELPKLKEASKEHLYFMNSLPVALYGETSTRDFHTLIPGGQLSDGMPEGSEATIVAGLIGHQGKASPPQMPITPTFLKIAKNSENFGLKNDIGRCLSSSHSLHFLRTRLSQGKACDFDEHPMESAEDLFDSTSFDEALLSAVEYDLHSGMADAYHADPGISASIFDAELGDVPSVVLELEGMEASSFLQTPRSRALRQLKLHEDSNAALPAFLLLSSQQQQQQSSNSKDPNSRGSLASLQTALAQTHIEGTRAHSTTGKGAKKLDHMRIAGLLQLRALHGRREFQNALVEMRSLQEKQTTKTDGGGFQMSMGARREIEKGALAEMPGSLVKRVLVAGGVPASVLSEHSGERVKLAFEEHLHVDLGGASVFDGIVEEIGSAVAELRNLQLTELNASAQNGVQKEVPYSPNKTLTASEHLDLGLALLCSLHQWTPGQWEGVKGHLNGRGEGEQRVRSTGVQLHGMVESLLEWAHEEGREKFVGSLSDCMRAEGGFVFLDSDVLFGSAEIDSRVFSNEQAGKEEEEKKDPLTLPLLRMEKVRSSGGIDRERLSVLITPANQMVAVGSQKSAARTVLKGLQNALARVTVKFDEATERVEDFMETFLGKWSGVLSEGLDLYGKSITKVEETFEKLKDMPFAKLSEDIVNNILQIMRSYDDLDN</sequence>
<feature type="region of interest" description="Disordered" evidence="1">
    <location>
        <begin position="844"/>
        <end position="872"/>
    </location>
</feature>
<feature type="region of interest" description="Disordered" evidence="1">
    <location>
        <begin position="1357"/>
        <end position="1383"/>
    </location>
</feature>
<evidence type="ECO:0008006" key="4">
    <source>
        <dbReference type="Google" id="ProtNLM"/>
    </source>
</evidence>
<feature type="chain" id="PRO_5005188992" description="Apple domain-containing protein" evidence="2">
    <location>
        <begin position="22"/>
        <end position="2449"/>
    </location>
</feature>
<protein>
    <recommendedName>
        <fullName evidence="4">Apple domain-containing protein</fullName>
    </recommendedName>
</protein>
<feature type="signal peptide" evidence="2">
    <location>
        <begin position="1"/>
        <end position="21"/>
    </location>
</feature>
<feature type="region of interest" description="Disordered" evidence="1">
    <location>
        <begin position="895"/>
        <end position="926"/>
    </location>
</feature>
<feature type="compositionally biased region" description="Basic and acidic residues" evidence="1">
    <location>
        <begin position="1231"/>
        <end position="1245"/>
    </location>
</feature>
<dbReference type="PhylomeDB" id="A0A0G4FS49"/>
<evidence type="ECO:0000256" key="1">
    <source>
        <dbReference type="SAM" id="MobiDB-lite"/>
    </source>
</evidence>
<evidence type="ECO:0000256" key="2">
    <source>
        <dbReference type="SAM" id="SignalP"/>
    </source>
</evidence>
<feature type="compositionally biased region" description="Acidic residues" evidence="1">
    <location>
        <begin position="904"/>
        <end position="921"/>
    </location>
</feature>
<feature type="compositionally biased region" description="Polar residues" evidence="1">
    <location>
        <begin position="2017"/>
        <end position="2026"/>
    </location>
</feature>
<reference evidence="3" key="1">
    <citation type="submission" date="2014-11" db="EMBL/GenBank/DDBJ databases">
        <authorList>
            <person name="Otto D Thomas"/>
            <person name="Naeem Raeece"/>
        </authorList>
    </citation>
    <scope>NUCLEOTIDE SEQUENCE</scope>
</reference>
<feature type="compositionally biased region" description="Low complexity" evidence="1">
    <location>
        <begin position="2007"/>
        <end position="2016"/>
    </location>
</feature>
<keyword evidence="2" id="KW-0732">Signal</keyword>
<dbReference type="EMBL" id="CDMZ01000592">
    <property type="protein sequence ID" value="CEM17509.1"/>
    <property type="molecule type" value="Genomic_DNA"/>
</dbReference>
<organism evidence="3">
    <name type="scientific">Chromera velia CCMP2878</name>
    <dbReference type="NCBI Taxonomy" id="1169474"/>
    <lineage>
        <taxon>Eukaryota</taxon>
        <taxon>Sar</taxon>
        <taxon>Alveolata</taxon>
        <taxon>Colpodellida</taxon>
        <taxon>Chromeraceae</taxon>
        <taxon>Chromera</taxon>
    </lineage>
</organism>
<accession>A0A0G4FS49</accession>
<feature type="compositionally biased region" description="Low complexity" evidence="1">
    <location>
        <begin position="844"/>
        <end position="858"/>
    </location>
</feature>
<feature type="region of interest" description="Disordered" evidence="1">
    <location>
        <begin position="1225"/>
        <end position="1273"/>
    </location>
</feature>
<name>A0A0G4FS49_9ALVE</name>
<feature type="region of interest" description="Disordered" evidence="1">
    <location>
        <begin position="2007"/>
        <end position="2026"/>
    </location>
</feature>
<proteinExistence type="predicted"/>
<gene>
    <name evidence="3" type="ORF">Cvel_18507</name>
</gene>
<evidence type="ECO:0000313" key="3">
    <source>
        <dbReference type="EMBL" id="CEM17509.1"/>
    </source>
</evidence>
<feature type="compositionally biased region" description="Polar residues" evidence="1">
    <location>
        <begin position="1360"/>
        <end position="1370"/>
    </location>
</feature>
<dbReference type="VEuPathDB" id="CryptoDB:Cvel_18507"/>